<proteinExistence type="predicted"/>
<evidence type="ECO:0000313" key="1">
    <source>
        <dbReference type="EMBL" id="MFC4739537.1"/>
    </source>
</evidence>
<reference evidence="2" key="1">
    <citation type="journal article" date="2019" name="Int. J. Syst. Evol. Microbiol.">
        <title>The Global Catalogue of Microorganisms (GCM) 10K type strain sequencing project: providing services to taxonomists for standard genome sequencing and annotation.</title>
        <authorList>
            <consortium name="The Broad Institute Genomics Platform"/>
            <consortium name="The Broad Institute Genome Sequencing Center for Infectious Disease"/>
            <person name="Wu L."/>
            <person name="Ma J."/>
        </authorList>
    </citation>
    <scope>NUCLEOTIDE SEQUENCE [LARGE SCALE GENOMIC DNA]</scope>
    <source>
        <strain evidence="2">CCUG 50349</strain>
    </source>
</reference>
<dbReference type="Proteomes" id="UP001595885">
    <property type="component" value="Unassembled WGS sequence"/>
</dbReference>
<organism evidence="1 2">
    <name type="scientific">Flavobacterium ponti</name>
    <dbReference type="NCBI Taxonomy" id="665133"/>
    <lineage>
        <taxon>Bacteria</taxon>
        <taxon>Pseudomonadati</taxon>
        <taxon>Bacteroidota</taxon>
        <taxon>Flavobacteriia</taxon>
        <taxon>Flavobacteriales</taxon>
        <taxon>Flavobacteriaceae</taxon>
        <taxon>Flavobacterium</taxon>
    </lineage>
</organism>
<dbReference type="EMBL" id="JBHSGW010000004">
    <property type="protein sequence ID" value="MFC4739537.1"/>
    <property type="molecule type" value="Genomic_DNA"/>
</dbReference>
<gene>
    <name evidence="1" type="ORF">ACFO3U_05975</name>
</gene>
<evidence type="ECO:0000313" key="2">
    <source>
        <dbReference type="Proteomes" id="UP001595885"/>
    </source>
</evidence>
<name>A0ABV9P637_9FLAO</name>
<sequence length="315" mass="38048">MKSIILILPYFGKWPIWFEAHLLSIAKNPTINWLIVTDCEIPENYPKNIKFVSTTLAQLNVKVNTIVETNVPLTPRKFCDLKPAYGAIFSEYIETYDFWGFCDMDIIWGDIRNFITKEILEDYDIISSRKEAISGHFNLFKNIESLNNLYKEIPNYKTLFEAPEFKWFDEHVVTNFINKNIANKVFKYNLYWPTILLNQEKGRDSHQEYYLDKWQWQNGKMVDIHTKEEVMYLHFINWKKTMKECEVKYFGSKKEFYISYSVIHYDRHSSFEFFYNHFTNLFNGYYRKESRRTIKLKAKSIVKRIKKKLKKCLEF</sequence>
<comment type="caution">
    <text evidence="1">The sequence shown here is derived from an EMBL/GenBank/DDBJ whole genome shotgun (WGS) entry which is preliminary data.</text>
</comment>
<keyword evidence="2" id="KW-1185">Reference proteome</keyword>
<dbReference type="InterPro" id="IPR046733">
    <property type="entry name" value="DUF6625"/>
</dbReference>
<dbReference type="Pfam" id="PF20330">
    <property type="entry name" value="DUF6625"/>
    <property type="match status" value="1"/>
</dbReference>
<protein>
    <submittedName>
        <fullName evidence="1">DUF6625 family protein</fullName>
    </submittedName>
</protein>
<accession>A0ABV9P637</accession>
<dbReference type="RefSeq" id="WP_379739180.1">
    <property type="nucleotide sequence ID" value="NZ_JBHSGW010000004.1"/>
</dbReference>